<dbReference type="AlphaFoldDB" id="J3KV27"/>
<evidence type="ECO:0000256" key="5">
    <source>
        <dbReference type="ARBA" id="ARBA00023136"/>
    </source>
</evidence>
<protein>
    <submittedName>
        <fullName evidence="6">Uncharacterized protein</fullName>
    </submittedName>
</protein>
<evidence type="ECO:0000256" key="4">
    <source>
        <dbReference type="ARBA" id="ARBA00022989"/>
    </source>
</evidence>
<organism evidence="6">
    <name type="scientific">Oryza brachyantha</name>
    <name type="common">malo sina</name>
    <dbReference type="NCBI Taxonomy" id="4533"/>
    <lineage>
        <taxon>Eukaryota</taxon>
        <taxon>Viridiplantae</taxon>
        <taxon>Streptophyta</taxon>
        <taxon>Embryophyta</taxon>
        <taxon>Tracheophyta</taxon>
        <taxon>Spermatophyta</taxon>
        <taxon>Magnoliopsida</taxon>
        <taxon>Liliopsida</taxon>
        <taxon>Poales</taxon>
        <taxon>Poaceae</taxon>
        <taxon>BOP clade</taxon>
        <taxon>Oryzoideae</taxon>
        <taxon>Oryzeae</taxon>
        <taxon>Oryzinae</taxon>
        <taxon>Oryza</taxon>
    </lineage>
</organism>
<keyword evidence="5" id="KW-0472">Membrane</keyword>
<dbReference type="PANTHER" id="PTHR11654">
    <property type="entry name" value="OLIGOPEPTIDE TRANSPORTER-RELATED"/>
    <property type="match status" value="1"/>
</dbReference>
<comment type="subcellular location">
    <subcellularLocation>
        <location evidence="1">Membrane</location>
        <topology evidence="1">Multi-pass membrane protein</topology>
    </subcellularLocation>
</comment>
<keyword evidence="3" id="KW-0812">Transmembrane</keyword>
<evidence type="ECO:0000313" key="7">
    <source>
        <dbReference type="Proteomes" id="UP000006038"/>
    </source>
</evidence>
<dbReference type="HOGENOM" id="CLU_1789921_0_0_1"/>
<reference evidence="6" key="1">
    <citation type="submission" date="2015-06" db="UniProtKB">
        <authorList>
            <consortium name="EnsemblPlants"/>
        </authorList>
    </citation>
    <scope>IDENTIFICATION</scope>
</reference>
<evidence type="ECO:0000256" key="2">
    <source>
        <dbReference type="ARBA" id="ARBA00005982"/>
    </source>
</evidence>
<dbReference type="Gene3D" id="1.20.1250.20">
    <property type="entry name" value="MFS general substrate transporter like domains"/>
    <property type="match status" value="1"/>
</dbReference>
<dbReference type="InterPro" id="IPR036259">
    <property type="entry name" value="MFS_trans_sf"/>
</dbReference>
<dbReference type="GO" id="GO:0022857">
    <property type="term" value="F:transmembrane transporter activity"/>
    <property type="evidence" value="ECO:0007669"/>
    <property type="project" value="InterPro"/>
</dbReference>
<dbReference type="Pfam" id="PF00854">
    <property type="entry name" value="PTR2"/>
    <property type="match status" value="1"/>
</dbReference>
<comment type="similarity">
    <text evidence="2">Belongs to the major facilitator superfamily. Proton-dependent oligopeptide transporter (POT/PTR) (TC 2.A.17) family.</text>
</comment>
<dbReference type="EnsemblPlants" id="OB0103G10030.1">
    <property type="protein sequence ID" value="OB0103G10030.1"/>
    <property type="gene ID" value="OB0103G10030"/>
</dbReference>
<dbReference type="eggNOG" id="KOG1237">
    <property type="taxonomic scope" value="Eukaryota"/>
</dbReference>
<proteinExistence type="inferred from homology"/>
<accession>J3KV27</accession>
<dbReference type="Proteomes" id="UP000006038">
    <property type="component" value="Unassembled WGS sequence"/>
</dbReference>
<sequence length="145" mass="15990">MLLQPTVVSFAVTAQMPSTFVELGKAIDTRVGPVDVPPATLSTFEVVSILLCVPTYDVVLMSLARLITGNRRGLLQLQRLDAWPGLIMRQAPPYIMLGAAEVFISVGLIKFYYDQAWVTKPEKGGGDGWIDPSPHSCSDRWPTWQ</sequence>
<name>J3KV27_ORYBR</name>
<dbReference type="InterPro" id="IPR000109">
    <property type="entry name" value="POT_fam"/>
</dbReference>
<keyword evidence="4" id="KW-1133">Transmembrane helix</keyword>
<evidence type="ECO:0000256" key="3">
    <source>
        <dbReference type="ARBA" id="ARBA00022692"/>
    </source>
</evidence>
<evidence type="ECO:0000256" key="1">
    <source>
        <dbReference type="ARBA" id="ARBA00004141"/>
    </source>
</evidence>
<dbReference type="Gramene" id="OB0103G10030.1">
    <property type="protein sequence ID" value="OB0103G10030.1"/>
    <property type="gene ID" value="OB0103G10030"/>
</dbReference>
<keyword evidence="7" id="KW-1185">Reference proteome</keyword>
<dbReference type="STRING" id="4533.J3KV27"/>
<evidence type="ECO:0000313" key="6">
    <source>
        <dbReference type="EnsemblPlants" id="OB0103G10030.1"/>
    </source>
</evidence>
<dbReference type="GO" id="GO:0016020">
    <property type="term" value="C:membrane"/>
    <property type="evidence" value="ECO:0007669"/>
    <property type="project" value="UniProtKB-SubCell"/>
</dbReference>